<dbReference type="InterPro" id="IPR017813">
    <property type="entry name" value="Mycothiol_AcTrfase"/>
</dbReference>
<feature type="binding site" evidence="4">
    <location>
        <begin position="247"/>
        <end position="249"/>
    </location>
    <ligand>
        <name>acetyl-CoA</name>
        <dbReference type="ChEBI" id="CHEBI:57288"/>
        <label>2</label>
    </ligand>
</feature>
<evidence type="ECO:0000313" key="7">
    <source>
        <dbReference type="Proteomes" id="UP000198815"/>
    </source>
</evidence>
<evidence type="ECO:0000256" key="2">
    <source>
        <dbReference type="ARBA" id="ARBA00022737"/>
    </source>
</evidence>
<dbReference type="AlphaFoldDB" id="A0A1H9RTI7"/>
<dbReference type="InterPro" id="IPR016181">
    <property type="entry name" value="Acyl_CoA_acyltransferase"/>
</dbReference>
<dbReference type="PANTHER" id="PTHR43877">
    <property type="entry name" value="AMINOALKYLPHOSPHONATE N-ACETYLTRANSFERASE-RELATED-RELATED"/>
    <property type="match status" value="1"/>
</dbReference>
<dbReference type="SUPFAM" id="SSF55729">
    <property type="entry name" value="Acyl-CoA N-acyltransferases (Nat)"/>
    <property type="match status" value="1"/>
</dbReference>
<organism evidence="6 7">
    <name type="scientific">Propionibacterium cyclohexanicum</name>
    <dbReference type="NCBI Taxonomy" id="64702"/>
    <lineage>
        <taxon>Bacteria</taxon>
        <taxon>Bacillati</taxon>
        <taxon>Actinomycetota</taxon>
        <taxon>Actinomycetes</taxon>
        <taxon>Propionibacteriales</taxon>
        <taxon>Propionibacteriaceae</taxon>
        <taxon>Propionibacterium</taxon>
    </lineage>
</organism>
<evidence type="ECO:0000256" key="1">
    <source>
        <dbReference type="ARBA" id="ARBA00022679"/>
    </source>
</evidence>
<keyword evidence="1 4" id="KW-0808">Transferase</keyword>
<reference evidence="6 7" key="1">
    <citation type="submission" date="2016-10" db="EMBL/GenBank/DDBJ databases">
        <authorList>
            <person name="de Groot N.N."/>
        </authorList>
    </citation>
    <scope>NUCLEOTIDE SEQUENCE [LARGE SCALE GENOMIC DNA]</scope>
    <source>
        <strain evidence="6 7">DSM 16859</strain>
    </source>
</reference>
<dbReference type="CDD" id="cd04301">
    <property type="entry name" value="NAT_SF"/>
    <property type="match status" value="1"/>
</dbReference>
<dbReference type="Pfam" id="PF00583">
    <property type="entry name" value="Acetyltransf_1"/>
    <property type="match status" value="1"/>
</dbReference>
<comment type="function">
    <text evidence="4">Catalyzes the transfer of acetyl from acetyl-CoA to desacetylmycothiol (Cys-GlcN-Ins) to form mycothiol.</text>
</comment>
<dbReference type="EMBL" id="FOGZ01000009">
    <property type="protein sequence ID" value="SER75957.1"/>
    <property type="molecule type" value="Genomic_DNA"/>
</dbReference>
<evidence type="ECO:0000256" key="4">
    <source>
        <dbReference type="HAMAP-Rule" id="MF_01698"/>
    </source>
</evidence>
<dbReference type="HAMAP" id="MF_01698">
    <property type="entry name" value="MshD"/>
    <property type="match status" value="1"/>
</dbReference>
<feature type="binding site" evidence="4">
    <location>
        <position position="192"/>
    </location>
    <ligand>
        <name>1D-myo-inositol 2-(L-cysteinylamino)-2-deoxy-alpha-D-glucopyranoside</name>
        <dbReference type="ChEBI" id="CHEBI:58887"/>
    </ligand>
</feature>
<comment type="similarity">
    <text evidence="4">Belongs to the acetyltransferase family. MshD subfamily.</text>
</comment>
<comment type="catalytic activity">
    <reaction evidence="4">
        <text>1D-myo-inositol 2-(L-cysteinylamino)-2-deoxy-alpha-D-glucopyranoside + acetyl-CoA = mycothiol + CoA + H(+)</text>
        <dbReference type="Rhea" id="RHEA:26172"/>
        <dbReference type="ChEBI" id="CHEBI:15378"/>
        <dbReference type="ChEBI" id="CHEBI:16768"/>
        <dbReference type="ChEBI" id="CHEBI:57287"/>
        <dbReference type="ChEBI" id="CHEBI:57288"/>
        <dbReference type="ChEBI" id="CHEBI:58887"/>
        <dbReference type="EC" id="2.3.1.189"/>
    </reaction>
</comment>
<feature type="binding site" evidence="4">
    <location>
        <position position="243"/>
    </location>
    <ligand>
        <name>1D-myo-inositol 2-(L-cysteinylamino)-2-deoxy-alpha-D-glucopyranoside</name>
        <dbReference type="ChEBI" id="CHEBI:58887"/>
    </ligand>
</feature>
<feature type="binding site" evidence="4">
    <location>
        <position position="281"/>
    </location>
    <ligand>
        <name>1D-myo-inositol 2-(L-cysteinylamino)-2-deoxy-alpha-D-glucopyranoside</name>
        <dbReference type="ChEBI" id="CHEBI:58887"/>
    </ligand>
</feature>
<dbReference type="PROSITE" id="PS51186">
    <property type="entry name" value="GNAT"/>
    <property type="match status" value="2"/>
</dbReference>
<proteinExistence type="inferred from homology"/>
<dbReference type="Proteomes" id="UP000198815">
    <property type="component" value="Unassembled WGS sequence"/>
</dbReference>
<dbReference type="NCBIfam" id="TIGR03448">
    <property type="entry name" value="mycothiol_MshD"/>
    <property type="match status" value="1"/>
</dbReference>
<evidence type="ECO:0000313" key="6">
    <source>
        <dbReference type="EMBL" id="SER75957.1"/>
    </source>
</evidence>
<evidence type="ECO:0000259" key="5">
    <source>
        <dbReference type="PROSITE" id="PS51186"/>
    </source>
</evidence>
<keyword evidence="3 4" id="KW-0012">Acyltransferase</keyword>
<dbReference type="EC" id="2.3.1.189" evidence="4"/>
<dbReference type="STRING" id="64702.SAMN05443377_10926"/>
<dbReference type="GO" id="GO:0035447">
    <property type="term" value="F:mycothiol synthase activity"/>
    <property type="evidence" value="ECO:0007669"/>
    <property type="project" value="UniProtKB-UniRule"/>
</dbReference>
<comment type="caution">
    <text evidence="4">Lacks conserved residue(s) required for the propagation of feature annotation.</text>
</comment>
<dbReference type="RefSeq" id="WP_091968930.1">
    <property type="nucleotide sequence ID" value="NZ_FOGZ01000009.1"/>
</dbReference>
<name>A0A1H9RTI7_9ACTN</name>
<feature type="domain" description="N-acetyltransferase" evidence="5">
    <location>
        <begin position="166"/>
        <end position="314"/>
    </location>
</feature>
<feature type="binding site" evidence="4">
    <location>
        <position position="232"/>
    </location>
    <ligand>
        <name>1D-myo-inositol 2-(L-cysteinylamino)-2-deoxy-alpha-D-glucopyranoside</name>
        <dbReference type="ChEBI" id="CHEBI:58887"/>
    </ligand>
</feature>
<sequence>MSVATILEHTSLSPSDQESVHALVRRCAVADSVEPLNESGTLGLAAPGGRHLHWLARGVSQGNDLLGYAQWDAREHSVQLMVEPTGRRQGIGTALAGAVRESHGLAGPRLSPAAAGPALSWWAFGDLPAAKALASRLGLRPVRSLLMMRLAMPPAAAHDFPLPAGIALDHFRPEDLEALVEVNHAAFADHPEQGAMSAQDARVRMSQEWFDLTGLLVARNRSGRLIGFHWTKVENHAGTPRGEVYVIGVDPGYEHRGIGRALLDAGIVQMQARGVDAIDLYVEASRPRVVEMYRTAGFAVVSADTAYADQELNR</sequence>
<accession>A0A1H9RTI7</accession>
<feature type="binding site" evidence="4">
    <location>
        <position position="38"/>
    </location>
    <ligand>
        <name>1D-myo-inositol 2-(L-cysteinylamino)-2-deoxy-alpha-D-glucopyranoside</name>
        <dbReference type="ChEBI" id="CHEBI:58887"/>
    </ligand>
</feature>
<gene>
    <name evidence="4" type="primary">mshD</name>
    <name evidence="6" type="ORF">SAMN05443377_10926</name>
</gene>
<feature type="binding site" evidence="4">
    <location>
        <begin position="88"/>
        <end position="93"/>
    </location>
    <ligand>
        <name>acetyl-CoA</name>
        <dbReference type="ChEBI" id="CHEBI:57288"/>
        <label>1</label>
    </ligand>
</feature>
<feature type="domain" description="N-acetyltransferase" evidence="5">
    <location>
        <begin position="7"/>
        <end position="153"/>
    </location>
</feature>
<protein>
    <recommendedName>
        <fullName evidence="4">Mycothiol acetyltransferase</fullName>
        <shortName evidence="4">MSH acetyltransferase</shortName>
        <ecNumber evidence="4">2.3.1.189</ecNumber>
    </recommendedName>
    <alternativeName>
        <fullName evidence="4">Mycothiol synthase</fullName>
    </alternativeName>
</protein>
<dbReference type="OrthoDB" id="3208058at2"/>
<keyword evidence="2 4" id="KW-0677">Repeat</keyword>
<dbReference type="InterPro" id="IPR000182">
    <property type="entry name" value="GNAT_dom"/>
</dbReference>
<dbReference type="Gene3D" id="3.40.630.30">
    <property type="match status" value="1"/>
</dbReference>
<comment type="subunit">
    <text evidence="4">Monomer.</text>
</comment>
<dbReference type="InterPro" id="IPR050832">
    <property type="entry name" value="Bact_Acetyltransf"/>
</dbReference>
<dbReference type="PIRSF" id="PIRSF021524">
    <property type="entry name" value="MSH_acetyltransferase"/>
    <property type="match status" value="1"/>
</dbReference>
<dbReference type="GO" id="GO:0010125">
    <property type="term" value="P:mycothiol biosynthetic process"/>
    <property type="evidence" value="ECO:0007669"/>
    <property type="project" value="UniProtKB-UniRule"/>
</dbReference>
<keyword evidence="7" id="KW-1185">Reference proteome</keyword>
<feature type="binding site" evidence="4">
    <location>
        <begin position="80"/>
        <end position="82"/>
    </location>
    <ligand>
        <name>acetyl-CoA</name>
        <dbReference type="ChEBI" id="CHEBI:57288"/>
        <label>1</label>
    </ligand>
</feature>
<evidence type="ECO:0000256" key="3">
    <source>
        <dbReference type="ARBA" id="ARBA00023315"/>
    </source>
</evidence>